<keyword evidence="1" id="KW-1133">Transmembrane helix</keyword>
<accession>A0A8T0D956</accession>
<organism evidence="2 3">
    <name type="scientific">Paragonimus westermani</name>
    <dbReference type="NCBI Taxonomy" id="34504"/>
    <lineage>
        <taxon>Eukaryota</taxon>
        <taxon>Metazoa</taxon>
        <taxon>Spiralia</taxon>
        <taxon>Lophotrochozoa</taxon>
        <taxon>Platyhelminthes</taxon>
        <taxon>Trematoda</taxon>
        <taxon>Digenea</taxon>
        <taxon>Plagiorchiida</taxon>
        <taxon>Troglotremata</taxon>
        <taxon>Troglotrematidae</taxon>
        <taxon>Paragonimus</taxon>
    </lineage>
</organism>
<proteinExistence type="predicted"/>
<evidence type="ECO:0000313" key="3">
    <source>
        <dbReference type="Proteomes" id="UP000699462"/>
    </source>
</evidence>
<feature type="transmembrane region" description="Helical" evidence="1">
    <location>
        <begin position="57"/>
        <end position="76"/>
    </location>
</feature>
<evidence type="ECO:0000256" key="1">
    <source>
        <dbReference type="SAM" id="Phobius"/>
    </source>
</evidence>
<evidence type="ECO:0000313" key="2">
    <source>
        <dbReference type="EMBL" id="KAF8564330.1"/>
    </source>
</evidence>
<keyword evidence="1" id="KW-0472">Membrane</keyword>
<dbReference type="OrthoDB" id="6244460at2759"/>
<feature type="transmembrane region" description="Helical" evidence="1">
    <location>
        <begin position="88"/>
        <end position="104"/>
    </location>
</feature>
<dbReference type="EMBL" id="JTDF01008990">
    <property type="protein sequence ID" value="KAF8564330.1"/>
    <property type="molecule type" value="Genomic_DNA"/>
</dbReference>
<feature type="transmembrane region" description="Helical" evidence="1">
    <location>
        <begin position="23"/>
        <end position="45"/>
    </location>
</feature>
<comment type="caution">
    <text evidence="2">The sequence shown here is derived from an EMBL/GenBank/DDBJ whole genome shotgun (WGS) entry which is preliminary data.</text>
</comment>
<dbReference type="AlphaFoldDB" id="A0A8T0D956"/>
<evidence type="ECO:0008006" key="4">
    <source>
        <dbReference type="Google" id="ProtNLM"/>
    </source>
</evidence>
<keyword evidence="1" id="KW-0812">Transmembrane</keyword>
<gene>
    <name evidence="2" type="ORF">P879_09112</name>
</gene>
<dbReference type="Proteomes" id="UP000699462">
    <property type="component" value="Unassembled WGS sequence"/>
</dbReference>
<reference evidence="2 3" key="1">
    <citation type="submission" date="2019-07" db="EMBL/GenBank/DDBJ databases">
        <title>Annotation for the trematode Paragonimus westermani.</title>
        <authorList>
            <person name="Choi Y.-J."/>
        </authorList>
    </citation>
    <scope>NUCLEOTIDE SEQUENCE [LARGE SCALE GENOMIC DNA]</scope>
    <source>
        <strain evidence="2">180907_Pwestermani</strain>
    </source>
</reference>
<keyword evidence="3" id="KW-1185">Reference proteome</keyword>
<protein>
    <recommendedName>
        <fullName evidence="4">NADH dehydrogenase [ubiquinone] 1 alpha subcomplex subunit 11</fullName>
    </recommendedName>
</protein>
<name>A0A8T0D956_9TREM</name>
<sequence length="174" mass="19199">MPNFFYNYLSTPDYVDPLFRAKMGAFCGYIVSFSGAAAYYAIALLGGRKVPQTGVTCVRWILTGMTVGVTHAAGSYISSKATGDSNHWGNHFVGGAASGVVAGWRGPLSMRIHRALGFGVLSMFSKIYVDFVDKHPNVYLPRYGEHNPSPYLTLNHRWMNPDVKAQEKELEEVL</sequence>